<keyword evidence="2" id="KW-1133">Transmembrane helix</keyword>
<comment type="caution">
    <text evidence="5">The sequence shown here is derived from an EMBL/GenBank/DDBJ whole genome shotgun (WGS) entry which is preliminary data.</text>
</comment>
<dbReference type="Pfam" id="PF19040">
    <property type="entry name" value="SGNH"/>
    <property type="match status" value="1"/>
</dbReference>
<feature type="domain" description="SGNH" evidence="4">
    <location>
        <begin position="455"/>
        <end position="666"/>
    </location>
</feature>
<dbReference type="InterPro" id="IPR050879">
    <property type="entry name" value="Acyltransferase_3"/>
</dbReference>
<evidence type="ECO:0000256" key="1">
    <source>
        <dbReference type="SAM" id="MobiDB-lite"/>
    </source>
</evidence>
<dbReference type="PANTHER" id="PTHR23028">
    <property type="entry name" value="ACETYLTRANSFERASE"/>
    <property type="match status" value="1"/>
</dbReference>
<dbReference type="GO" id="GO:0016746">
    <property type="term" value="F:acyltransferase activity"/>
    <property type="evidence" value="ECO:0007669"/>
    <property type="project" value="UniProtKB-KW"/>
</dbReference>
<feature type="transmembrane region" description="Helical" evidence="2">
    <location>
        <begin position="370"/>
        <end position="394"/>
    </location>
</feature>
<keyword evidence="6" id="KW-1185">Reference proteome</keyword>
<protein>
    <submittedName>
        <fullName evidence="5">Acyltransferase family protein</fullName>
        <ecNumber evidence="5">2.3.1.-</ecNumber>
    </submittedName>
</protein>
<dbReference type="Proteomes" id="UP001595823">
    <property type="component" value="Unassembled WGS sequence"/>
</dbReference>
<feature type="domain" description="Acyltransferase 3" evidence="3">
    <location>
        <begin position="26"/>
        <end position="348"/>
    </location>
</feature>
<evidence type="ECO:0000259" key="3">
    <source>
        <dbReference type="Pfam" id="PF01757"/>
    </source>
</evidence>
<evidence type="ECO:0000256" key="2">
    <source>
        <dbReference type="SAM" id="Phobius"/>
    </source>
</evidence>
<feature type="transmembrane region" description="Helical" evidence="2">
    <location>
        <begin position="28"/>
        <end position="44"/>
    </location>
</feature>
<keyword evidence="2" id="KW-0472">Membrane</keyword>
<feature type="transmembrane region" description="Helical" evidence="2">
    <location>
        <begin position="331"/>
        <end position="349"/>
    </location>
</feature>
<dbReference type="RefSeq" id="WP_380625310.1">
    <property type="nucleotide sequence ID" value="NZ_JBHSDK010000061.1"/>
</dbReference>
<feature type="transmembrane region" description="Helical" evidence="2">
    <location>
        <begin position="89"/>
        <end position="110"/>
    </location>
</feature>
<keyword evidence="2" id="KW-0812">Transmembrane</keyword>
<feature type="region of interest" description="Disordered" evidence="1">
    <location>
        <begin position="1"/>
        <end position="20"/>
    </location>
</feature>
<evidence type="ECO:0000259" key="4">
    <source>
        <dbReference type="Pfam" id="PF19040"/>
    </source>
</evidence>
<reference evidence="6" key="1">
    <citation type="journal article" date="2019" name="Int. J. Syst. Evol. Microbiol.">
        <title>The Global Catalogue of Microorganisms (GCM) 10K type strain sequencing project: providing services to taxonomists for standard genome sequencing and annotation.</title>
        <authorList>
            <consortium name="The Broad Institute Genomics Platform"/>
            <consortium name="The Broad Institute Genome Sequencing Center for Infectious Disease"/>
            <person name="Wu L."/>
            <person name="Ma J."/>
        </authorList>
    </citation>
    <scope>NUCLEOTIDE SEQUENCE [LARGE SCALE GENOMIC DNA]</scope>
    <source>
        <strain evidence="6">IBRC-M 10908</strain>
    </source>
</reference>
<evidence type="ECO:0000313" key="5">
    <source>
        <dbReference type="EMBL" id="MFC4337880.1"/>
    </source>
</evidence>
<accession>A0ABV8U649</accession>
<feature type="transmembrane region" description="Helical" evidence="2">
    <location>
        <begin position="242"/>
        <end position="261"/>
    </location>
</feature>
<feature type="transmembrane region" description="Helical" evidence="2">
    <location>
        <begin position="152"/>
        <end position="174"/>
    </location>
</feature>
<dbReference type="EC" id="2.3.1.-" evidence="5"/>
<feature type="transmembrane region" description="Helical" evidence="2">
    <location>
        <begin position="186"/>
        <end position="207"/>
    </location>
</feature>
<evidence type="ECO:0000313" key="6">
    <source>
        <dbReference type="Proteomes" id="UP001595823"/>
    </source>
</evidence>
<gene>
    <name evidence="5" type="ORF">ACFPET_22045</name>
</gene>
<name>A0ABV8U649_9ACTN</name>
<keyword evidence="5" id="KW-0808">Transferase</keyword>
<keyword evidence="5" id="KW-0012">Acyltransferase</keyword>
<feature type="transmembrane region" description="Helical" evidence="2">
    <location>
        <begin position="309"/>
        <end position="325"/>
    </location>
</feature>
<proteinExistence type="predicted"/>
<dbReference type="InterPro" id="IPR002656">
    <property type="entry name" value="Acyl_transf_3_dom"/>
</dbReference>
<dbReference type="PANTHER" id="PTHR23028:SF53">
    <property type="entry name" value="ACYL_TRANSF_3 DOMAIN-CONTAINING PROTEIN"/>
    <property type="match status" value="1"/>
</dbReference>
<dbReference type="EMBL" id="JBHSDK010000061">
    <property type="protein sequence ID" value="MFC4337880.1"/>
    <property type="molecule type" value="Genomic_DNA"/>
</dbReference>
<feature type="transmembrane region" description="Helical" evidence="2">
    <location>
        <begin position="267"/>
        <end position="288"/>
    </location>
</feature>
<feature type="transmembrane region" description="Helical" evidence="2">
    <location>
        <begin position="50"/>
        <end position="68"/>
    </location>
</feature>
<dbReference type="InterPro" id="IPR043968">
    <property type="entry name" value="SGNH"/>
</dbReference>
<organism evidence="5 6">
    <name type="scientific">Salininema proteolyticum</name>
    <dbReference type="NCBI Taxonomy" id="1607685"/>
    <lineage>
        <taxon>Bacteria</taxon>
        <taxon>Bacillati</taxon>
        <taxon>Actinomycetota</taxon>
        <taxon>Actinomycetes</taxon>
        <taxon>Glycomycetales</taxon>
        <taxon>Glycomycetaceae</taxon>
        <taxon>Salininema</taxon>
    </lineage>
</organism>
<dbReference type="Pfam" id="PF01757">
    <property type="entry name" value="Acyl_transf_3"/>
    <property type="match status" value="1"/>
</dbReference>
<sequence length="675" mass="74612">MTQSAQADSVAKHSRPPAEHRRLTEADGLRGLAILVIAVYHIWFNRVSGGVDVFLLLSGFFITASLLRGLESGRGVGYRRFLARIVRRILPASHFVVLCCLAIAFFWLAASTWEQTIGDALSAALFTSNWWFADQSVDYLSTNNGASVVQHYWSLAVQMQFYLIWPLLLGALYFGAKRLGWNFRVVTAVAFAAILASSLAFAQWAIGFDQAYTYFDTRARLWEFAFGGLLALAAVKVRPFRGAGALSWIGLAGLLAAGFLVEGRAYPGVGALVPVGAASLILVSALAAPRSGAGRLLSTGPMRWLGNHAFSLYLWHWPLLVLYLTRTGRDAATVPAGIAIILAATVLAAGTRWLFDRRIPKLGWGQRSLLGAYAFGAATISAVLMVGVSFAAAVHVKTKDGMVPAAGHEYPGAEELAEEEPEAVDDFRPTTLAAADDMPKRSDECNQSMVGYEVVECRFGAERETAEKTVVMYGASKIWHWFPAMEQIAEDRGWHLVTYIKNACRTVIDQPNDREERYKSCDAWNDDATESILEQDPDMVFMLGSRVGYDAVESHPDFEERWEPFMERDIDVVAVRDTPSPRFDIPACVDINGPESGECTVDRDSYYPDPEEFYEVGILEGVSKIDLTDFICDESVCRPVVGNVLVYRDDAHMTATFAETLRPYLEERILEALDW</sequence>